<proteinExistence type="predicted"/>
<reference evidence="2" key="1">
    <citation type="submission" date="2016-10" db="EMBL/GenBank/DDBJ databases">
        <authorList>
            <person name="Varghese N."/>
            <person name="Submissions S."/>
        </authorList>
    </citation>
    <scope>NUCLEOTIDE SEQUENCE [LARGE SCALE GENOMIC DNA]</scope>
    <source>
        <strain evidence="2">DSM 22361</strain>
    </source>
</reference>
<dbReference type="EMBL" id="FNUT01000006">
    <property type="protein sequence ID" value="SEG25226.1"/>
    <property type="molecule type" value="Genomic_DNA"/>
</dbReference>
<gene>
    <name evidence="1" type="ORF">SAMN05421877_10658</name>
</gene>
<evidence type="ECO:0008006" key="3">
    <source>
        <dbReference type="Google" id="ProtNLM"/>
    </source>
</evidence>
<organism evidence="1 2">
    <name type="scientific">Sphingobacterium lactis</name>
    <dbReference type="NCBI Taxonomy" id="797291"/>
    <lineage>
        <taxon>Bacteria</taxon>
        <taxon>Pseudomonadati</taxon>
        <taxon>Bacteroidota</taxon>
        <taxon>Sphingobacteriia</taxon>
        <taxon>Sphingobacteriales</taxon>
        <taxon>Sphingobacteriaceae</taxon>
        <taxon>Sphingobacterium</taxon>
    </lineage>
</organism>
<accession>A0A1H5YPB5</accession>
<dbReference type="SUPFAM" id="SSF49373">
    <property type="entry name" value="Invasin/intimin cell-adhesion fragments"/>
    <property type="match status" value="1"/>
</dbReference>
<keyword evidence="2" id="KW-1185">Reference proteome</keyword>
<dbReference type="Proteomes" id="UP000236731">
    <property type="component" value="Unassembled WGS sequence"/>
</dbReference>
<dbReference type="AlphaFoldDB" id="A0A1H5YPB5"/>
<name>A0A1H5YPB5_9SPHI</name>
<evidence type="ECO:0000313" key="1">
    <source>
        <dbReference type="EMBL" id="SEG25226.1"/>
    </source>
</evidence>
<sequence>MKTRIMYCIPLFFLCLSCVKTEVPPSQEEKIEKKKEEKKKAVSDKLKIIPIDRPIYAHERLELETNSDEPVTWRSSNKYIGDFERDNIFLPNQIGTTTITAKTKDEEARLRFEIVPKYDLFEEPIISFGTKKEVIKQKEKRKLQEEMTSFLIYEDPNPFIKRGVVYGFNHSGKFNVLVRFGVQEKNDLDRVIGYYHERYRISKKDNKAIVFVNQRETVQIRLTFDDKSGTTASYAPITG</sequence>
<dbReference type="OrthoDB" id="1521602at2"/>
<protein>
    <recommendedName>
        <fullName evidence="3">Ig-like domain (Group 2)</fullName>
    </recommendedName>
</protein>
<dbReference type="InterPro" id="IPR008964">
    <property type="entry name" value="Invasin/intimin_cell_adhesion"/>
</dbReference>
<dbReference type="RefSeq" id="WP_146060616.1">
    <property type="nucleotide sequence ID" value="NZ_CP049246.1"/>
</dbReference>
<evidence type="ECO:0000313" key="2">
    <source>
        <dbReference type="Proteomes" id="UP000236731"/>
    </source>
</evidence>